<dbReference type="Pfam" id="PF01371">
    <property type="entry name" value="Trp_repressor"/>
    <property type="match status" value="1"/>
</dbReference>
<sequence>MKRKPEDLTPEDQAFTRKILFEAAKTAQNAKQLKKFLEGLLTPSEQIMLGRRIWISRMILENKRYDEICERLHVGSGTIAGVELWLRGLIPDYGKHIEREIKPTTEKRRREIARMNPFGLTALKLKYPLHFLLFPWPKN</sequence>
<dbReference type="SUPFAM" id="SSF48295">
    <property type="entry name" value="TrpR-like"/>
    <property type="match status" value="1"/>
</dbReference>
<dbReference type="AlphaFoldDB" id="A0A2M7IPB0"/>
<comment type="caution">
    <text evidence="1">The sequence shown here is derived from an EMBL/GenBank/DDBJ whole genome shotgun (WGS) entry which is preliminary data.</text>
</comment>
<evidence type="ECO:0008006" key="3">
    <source>
        <dbReference type="Google" id="ProtNLM"/>
    </source>
</evidence>
<evidence type="ECO:0000313" key="1">
    <source>
        <dbReference type="EMBL" id="PIW97054.1"/>
    </source>
</evidence>
<dbReference type="InterPro" id="IPR038116">
    <property type="entry name" value="TrpR-like_sf"/>
</dbReference>
<organism evidence="1 2">
    <name type="scientific">Candidatus Kaiserbacteria bacterium CG_4_8_14_3_um_filter_38_9</name>
    <dbReference type="NCBI Taxonomy" id="1974599"/>
    <lineage>
        <taxon>Bacteria</taxon>
        <taxon>Candidatus Kaiseribacteriota</taxon>
    </lineage>
</organism>
<dbReference type="InterPro" id="IPR010921">
    <property type="entry name" value="Trp_repressor/repl_initiator"/>
</dbReference>
<dbReference type="Proteomes" id="UP000230837">
    <property type="component" value="Unassembled WGS sequence"/>
</dbReference>
<dbReference type="EMBL" id="PFHR01000091">
    <property type="protein sequence ID" value="PIW97054.1"/>
    <property type="molecule type" value="Genomic_DNA"/>
</dbReference>
<protein>
    <recommendedName>
        <fullName evidence="3">TrpR like protein, YerC/YecD</fullName>
    </recommendedName>
</protein>
<gene>
    <name evidence="1" type="ORF">COZ82_01645</name>
</gene>
<dbReference type="Gene3D" id="1.10.1270.10">
    <property type="entry name" value="TrpR-like"/>
    <property type="match status" value="1"/>
</dbReference>
<accession>A0A2M7IPB0</accession>
<reference evidence="2" key="1">
    <citation type="submission" date="2017-09" db="EMBL/GenBank/DDBJ databases">
        <title>Depth-based differentiation of microbial function through sediment-hosted aquifers and enrichment of novel symbionts in the deep terrestrial subsurface.</title>
        <authorList>
            <person name="Probst A.J."/>
            <person name="Ladd B."/>
            <person name="Jarett J.K."/>
            <person name="Geller-Mcgrath D.E."/>
            <person name="Sieber C.M.K."/>
            <person name="Emerson J.B."/>
            <person name="Anantharaman K."/>
            <person name="Thomas B.C."/>
            <person name="Malmstrom R."/>
            <person name="Stieglmeier M."/>
            <person name="Klingl A."/>
            <person name="Woyke T."/>
            <person name="Ryan C.M."/>
            <person name="Banfield J.F."/>
        </authorList>
    </citation>
    <scope>NUCLEOTIDE SEQUENCE [LARGE SCALE GENOMIC DNA]</scope>
</reference>
<dbReference type="GO" id="GO:0003700">
    <property type="term" value="F:DNA-binding transcription factor activity"/>
    <property type="evidence" value="ECO:0007669"/>
    <property type="project" value="InterPro"/>
</dbReference>
<dbReference type="GO" id="GO:0043565">
    <property type="term" value="F:sequence-specific DNA binding"/>
    <property type="evidence" value="ECO:0007669"/>
    <property type="project" value="InterPro"/>
</dbReference>
<name>A0A2M7IPB0_9BACT</name>
<proteinExistence type="predicted"/>
<dbReference type="InterPro" id="IPR000831">
    <property type="entry name" value="Trp_repress"/>
</dbReference>
<evidence type="ECO:0000313" key="2">
    <source>
        <dbReference type="Proteomes" id="UP000230837"/>
    </source>
</evidence>